<dbReference type="SUPFAM" id="SSF55729">
    <property type="entry name" value="Acyl-CoA N-acyltransferases (Nat)"/>
    <property type="match status" value="1"/>
</dbReference>
<proteinExistence type="predicted"/>
<dbReference type="RefSeq" id="WP_091845651.1">
    <property type="nucleotide sequence ID" value="NZ_FOCM01000005.1"/>
</dbReference>
<dbReference type="AlphaFoldDB" id="A0A1H8HWZ6"/>
<dbReference type="InterPro" id="IPR016181">
    <property type="entry name" value="Acyl_CoA_acyltransferase"/>
</dbReference>
<name>A0A1H8HWZ6_9RHOB</name>
<keyword evidence="2" id="KW-1185">Reference proteome</keyword>
<dbReference type="OrthoDB" id="7875810at2"/>
<evidence type="ECO:0000313" key="2">
    <source>
        <dbReference type="Proteomes" id="UP000199372"/>
    </source>
</evidence>
<organism evidence="1 2">
    <name type="scientific">Palleronia pelagia</name>
    <dbReference type="NCBI Taxonomy" id="387096"/>
    <lineage>
        <taxon>Bacteria</taxon>
        <taxon>Pseudomonadati</taxon>
        <taxon>Pseudomonadota</taxon>
        <taxon>Alphaproteobacteria</taxon>
        <taxon>Rhodobacterales</taxon>
        <taxon>Roseobacteraceae</taxon>
        <taxon>Palleronia</taxon>
    </lineage>
</organism>
<gene>
    <name evidence="1" type="ORF">SAMN04488011_10527</name>
</gene>
<evidence type="ECO:0008006" key="3">
    <source>
        <dbReference type="Google" id="ProtNLM"/>
    </source>
</evidence>
<dbReference type="EMBL" id="FOCM01000005">
    <property type="protein sequence ID" value="SEN60514.1"/>
    <property type="molecule type" value="Genomic_DNA"/>
</dbReference>
<evidence type="ECO:0000313" key="1">
    <source>
        <dbReference type="EMBL" id="SEN60514.1"/>
    </source>
</evidence>
<sequence length="168" mass="18343">MIEAAPFDNHAALAIFARLDHSDWLEAQAVRGGGADHLDLFGDWRGAQAGAILSLVLRDRRRGGEPFALLILGNTGQAGVAQAALLARCHQTFRRGIAAAAVQIRRDMPVFCVEAGIHRVEVRCWDRHPTAPDFLLHCGFEFEASLPGFGAGGADRFLQFAWTNRKDP</sequence>
<protein>
    <recommendedName>
        <fullName evidence="3">N-acetyltransferase domain-containing protein</fullName>
    </recommendedName>
</protein>
<reference evidence="2" key="1">
    <citation type="submission" date="2016-10" db="EMBL/GenBank/DDBJ databases">
        <authorList>
            <person name="Varghese N."/>
            <person name="Submissions S."/>
        </authorList>
    </citation>
    <scope>NUCLEOTIDE SEQUENCE [LARGE SCALE GENOMIC DNA]</scope>
    <source>
        <strain evidence="2">DSM 26893</strain>
    </source>
</reference>
<dbReference type="Proteomes" id="UP000199372">
    <property type="component" value="Unassembled WGS sequence"/>
</dbReference>
<accession>A0A1H8HWZ6</accession>